<evidence type="ECO:0000313" key="1">
    <source>
        <dbReference type="Proteomes" id="UP000790787"/>
    </source>
</evidence>
<name>A0AC58RTK2_TOBAC</name>
<protein>
    <submittedName>
        <fullName evidence="2">Serine/threonine-protein phosphatase 7 long form homolog</fullName>
    </submittedName>
</protein>
<dbReference type="RefSeq" id="XP_075076039.1">
    <property type="nucleotide sequence ID" value="XM_075219938.1"/>
</dbReference>
<proteinExistence type="predicted"/>
<organism evidence="1 2">
    <name type="scientific">Nicotiana tabacum</name>
    <name type="common">Common tobacco</name>
    <dbReference type="NCBI Taxonomy" id="4097"/>
    <lineage>
        <taxon>Eukaryota</taxon>
        <taxon>Viridiplantae</taxon>
        <taxon>Streptophyta</taxon>
        <taxon>Embryophyta</taxon>
        <taxon>Tracheophyta</taxon>
        <taxon>Spermatophyta</taxon>
        <taxon>Magnoliopsida</taxon>
        <taxon>eudicotyledons</taxon>
        <taxon>Gunneridae</taxon>
        <taxon>Pentapetalae</taxon>
        <taxon>asterids</taxon>
        <taxon>lamiids</taxon>
        <taxon>Solanales</taxon>
        <taxon>Solanaceae</taxon>
        <taxon>Nicotianoideae</taxon>
        <taxon>Nicotianeae</taxon>
        <taxon>Nicotiana</taxon>
    </lineage>
</organism>
<sequence length="320" mass="36823">MGLYRIIRIVRIQLDYALIMALIERWQPETHTFHLPIGEATITLQDAEILYGLSTDGLPVLLPATMRYYSRQAYWDMLHMLTGFMPEDEAVASGSSRIQLVPIRDHLVQIHHTITDESAEVDVHRYTRLLLLLLFGGVLFPNTSGNLVSLRFLHHIARFEDIAIYSWGGVVISYLYTQMCRACIGTQRDVGGFLPLLQVWVWERFLQFQPPLPQLPANVEIPQLPLACRWVMRRTLAREYDAHHNLPLCRDVLDLLEDTQFIWTPYNDEVIGTLPAYCTFGRHIWRASVPLICLDIVEHHASEQVFCQFGLPQPIPTLPA</sequence>
<gene>
    <name evidence="2" type="primary">LOC142162892</name>
</gene>
<accession>A0AC58RTK2</accession>
<reference evidence="1" key="1">
    <citation type="journal article" date="2014" name="Nat. Commun.">
        <title>The tobacco genome sequence and its comparison with those of tomato and potato.</title>
        <authorList>
            <person name="Sierro N."/>
            <person name="Battey J.N."/>
            <person name="Ouadi S."/>
            <person name="Bakaher N."/>
            <person name="Bovet L."/>
            <person name="Willig A."/>
            <person name="Goepfert S."/>
            <person name="Peitsch M.C."/>
            <person name="Ivanov N.V."/>
        </authorList>
    </citation>
    <scope>NUCLEOTIDE SEQUENCE [LARGE SCALE GENOMIC DNA]</scope>
</reference>
<evidence type="ECO:0000313" key="2">
    <source>
        <dbReference type="RefSeq" id="XP_075076039.1"/>
    </source>
</evidence>
<reference evidence="2" key="2">
    <citation type="submission" date="2025-08" db="UniProtKB">
        <authorList>
            <consortium name="RefSeq"/>
        </authorList>
    </citation>
    <scope>IDENTIFICATION</scope>
    <source>
        <tissue evidence="2">Leaf</tissue>
    </source>
</reference>
<keyword evidence="1" id="KW-1185">Reference proteome</keyword>
<dbReference type="Proteomes" id="UP000790787">
    <property type="component" value="Chromosome 8"/>
</dbReference>